<name>A0A174BI14_9BACE</name>
<dbReference type="EMBL" id="QRNE01000010">
    <property type="protein sequence ID" value="RHK29122.1"/>
    <property type="molecule type" value="Genomic_DNA"/>
</dbReference>
<comment type="caution">
    <text evidence="4">The sequence shown here is derived from an EMBL/GenBank/DDBJ whole genome shotgun (WGS) entry which is preliminary data.</text>
</comment>
<dbReference type="GeneID" id="69480782"/>
<dbReference type="Proteomes" id="UP000438288">
    <property type="component" value="Unassembled WGS sequence"/>
</dbReference>
<organism evidence="4 6">
    <name type="scientific">Bacteroides xylanisolvens</name>
    <dbReference type="NCBI Taxonomy" id="371601"/>
    <lineage>
        <taxon>Bacteria</taxon>
        <taxon>Pseudomonadati</taxon>
        <taxon>Bacteroidota</taxon>
        <taxon>Bacteroidia</taxon>
        <taxon>Bacteroidales</taxon>
        <taxon>Bacteroidaceae</taxon>
        <taxon>Bacteroides</taxon>
    </lineage>
</organism>
<sequence>MKKILVIINKNWETEPVLNALTNPKLRPAALPFPEVINTPCDGDNRMSQPRAVFSLPREGEEPLQVVVRCIEDLMATGVNTSSSLEKYKVLPQAIAADAADLIISVSTANYPDPAVTHNGTVVLGGNFFIHDGNPDSHADPEHNLIDDRVGTFIASNVAPAVFSLAETVNARLHCYPGGACKLVPPPNFPAPQLVCEGASTFTAVGSVNVTDYGSYDTIDAQALKEFAAAAPEGYTANSIETTHGVVKISTSGEPILFLSPITDRLNHFNEDVTDTQNYVSAFNGGLALGELLCALAEYGGERQI</sequence>
<evidence type="ECO:0000313" key="8">
    <source>
        <dbReference type="Proteomes" id="UP000438288"/>
    </source>
</evidence>
<proteinExistence type="predicted"/>
<dbReference type="Proteomes" id="UP000285503">
    <property type="component" value="Unassembled WGS sequence"/>
</dbReference>
<evidence type="ECO:0000313" key="6">
    <source>
        <dbReference type="Proteomes" id="UP000284495"/>
    </source>
</evidence>
<dbReference type="Proteomes" id="UP000284417">
    <property type="component" value="Unassembled WGS sequence"/>
</dbReference>
<dbReference type="EMBL" id="WDCP01000027">
    <property type="protein sequence ID" value="KAB6338986.1"/>
    <property type="molecule type" value="Genomic_DNA"/>
</dbReference>
<reference evidence="5 6" key="1">
    <citation type="submission" date="2018-08" db="EMBL/GenBank/DDBJ databases">
        <title>A genome reference for cultivated species of the human gut microbiota.</title>
        <authorList>
            <person name="Zou Y."/>
            <person name="Xue W."/>
            <person name="Luo G."/>
        </authorList>
    </citation>
    <scope>NUCLEOTIDE SEQUENCE [LARGE SCALE GENOMIC DNA]</scope>
    <source>
        <strain evidence="4 6">AF38-2</strain>
        <strain evidence="3 5">AF39-6AC</strain>
        <strain evidence="2 7">AF46-11NS</strain>
    </source>
</reference>
<evidence type="ECO:0000313" key="1">
    <source>
        <dbReference type="EMBL" id="KAB6338986.1"/>
    </source>
</evidence>
<gene>
    <name evidence="4" type="ORF">DW027_18380</name>
    <name evidence="3" type="ORF">DW042_03920</name>
    <name evidence="2" type="ORF">DW075_03615</name>
    <name evidence="1" type="ORF">GAZ43_12850</name>
</gene>
<dbReference type="Proteomes" id="UP000284495">
    <property type="component" value="Unassembled WGS sequence"/>
</dbReference>
<evidence type="ECO:0000313" key="3">
    <source>
        <dbReference type="EMBL" id="RHL00688.1"/>
    </source>
</evidence>
<dbReference type="AlphaFoldDB" id="A0A174BI14"/>
<evidence type="ECO:0000313" key="7">
    <source>
        <dbReference type="Proteomes" id="UP000285503"/>
    </source>
</evidence>
<protein>
    <submittedName>
        <fullName evidence="4">Uncharacterized protein</fullName>
    </submittedName>
</protein>
<evidence type="ECO:0000313" key="2">
    <source>
        <dbReference type="EMBL" id="RHK29122.1"/>
    </source>
</evidence>
<accession>A0A174BI14</accession>
<dbReference type="EMBL" id="QROO01000027">
    <property type="protein sequence ID" value="RHL34663.1"/>
    <property type="molecule type" value="Genomic_DNA"/>
</dbReference>
<dbReference type="EMBL" id="QROC01000004">
    <property type="protein sequence ID" value="RHL00688.1"/>
    <property type="molecule type" value="Genomic_DNA"/>
</dbReference>
<dbReference type="RefSeq" id="WP_008644718.1">
    <property type="nucleotide sequence ID" value="NZ_AP031409.1"/>
</dbReference>
<evidence type="ECO:0000313" key="4">
    <source>
        <dbReference type="EMBL" id="RHL34663.1"/>
    </source>
</evidence>
<reference evidence="1 8" key="2">
    <citation type="journal article" date="2019" name="Nat. Med.">
        <title>A library of human gut bacterial isolates paired with longitudinal multiomics data enables mechanistic microbiome research.</title>
        <authorList>
            <person name="Poyet M."/>
            <person name="Groussin M."/>
            <person name="Gibbons S.M."/>
            <person name="Avila-Pacheco J."/>
            <person name="Jiang X."/>
            <person name="Kearney S.M."/>
            <person name="Perrotta A.R."/>
            <person name="Berdy B."/>
            <person name="Zhao S."/>
            <person name="Lieberman T.D."/>
            <person name="Swanson P.K."/>
            <person name="Smith M."/>
            <person name="Roesemann S."/>
            <person name="Alexander J.E."/>
            <person name="Rich S.A."/>
            <person name="Livny J."/>
            <person name="Vlamakis H."/>
            <person name="Clish C."/>
            <person name="Bullock K."/>
            <person name="Deik A."/>
            <person name="Scott J."/>
            <person name="Pierce K.A."/>
            <person name="Xavier R.J."/>
            <person name="Alm E.J."/>
        </authorList>
    </citation>
    <scope>NUCLEOTIDE SEQUENCE [LARGE SCALE GENOMIC DNA]</scope>
    <source>
        <strain evidence="1 8">BIOML-A16</strain>
    </source>
</reference>
<evidence type="ECO:0000313" key="5">
    <source>
        <dbReference type="Proteomes" id="UP000284417"/>
    </source>
</evidence>